<name>A0A2P4XB85_9STRA</name>
<dbReference type="EMBL" id="NCKW01015491">
    <property type="protein sequence ID" value="POM62827.1"/>
    <property type="molecule type" value="Genomic_DNA"/>
</dbReference>
<sequence length="240" mass="27127">MTVDVQLCFLETLRVVNSNLPFRFGEYEESKLLSALTRKDEFRTTVNTSNVTQAVAELYHSGVTTVSKVLAENEIQGVASFAMNADFWISKTQGAKFLGLLLYLIDRNFMYQSILPGRAILTLAMLKKRHWIVAFLRDFGPSRTFLELQATKGLWSIPHLTNASAKTAFGITPQRSSSKNLEMTDLISRISKTINAVRSNEKLGSLFAELYMMPDPNATTKLLEYRDHRFMSLTSHQTDS</sequence>
<organism evidence="1 2">
    <name type="scientific">Phytophthora palmivora</name>
    <dbReference type="NCBI Taxonomy" id="4796"/>
    <lineage>
        <taxon>Eukaryota</taxon>
        <taxon>Sar</taxon>
        <taxon>Stramenopiles</taxon>
        <taxon>Oomycota</taxon>
        <taxon>Peronosporomycetes</taxon>
        <taxon>Peronosporales</taxon>
        <taxon>Peronosporaceae</taxon>
        <taxon>Phytophthora</taxon>
    </lineage>
</organism>
<reference evidence="1 2" key="1">
    <citation type="journal article" date="2017" name="Genome Biol. Evol.">
        <title>Phytophthora megakarya and P. palmivora, closely related causal agents of cacao black pod rot, underwent increases in genome sizes and gene numbers by different mechanisms.</title>
        <authorList>
            <person name="Ali S.S."/>
            <person name="Shao J."/>
            <person name="Lary D.J."/>
            <person name="Kronmiller B."/>
            <person name="Shen D."/>
            <person name="Strem M.D."/>
            <person name="Amoako-Attah I."/>
            <person name="Akrofi A.Y."/>
            <person name="Begoude B.A."/>
            <person name="Ten Hoopen G.M."/>
            <person name="Coulibaly K."/>
            <person name="Kebe B.I."/>
            <person name="Melnick R.L."/>
            <person name="Guiltinan M.J."/>
            <person name="Tyler B.M."/>
            <person name="Meinhardt L.W."/>
            <person name="Bailey B.A."/>
        </authorList>
    </citation>
    <scope>NUCLEOTIDE SEQUENCE [LARGE SCALE GENOMIC DNA]</scope>
    <source>
        <strain evidence="2">sbr112.9</strain>
    </source>
</reference>
<comment type="caution">
    <text evidence="1">The sequence shown here is derived from an EMBL/GenBank/DDBJ whole genome shotgun (WGS) entry which is preliminary data.</text>
</comment>
<protein>
    <submittedName>
        <fullName evidence="1">Uncharacterized protein</fullName>
    </submittedName>
</protein>
<dbReference type="AlphaFoldDB" id="A0A2P4XB85"/>
<evidence type="ECO:0000313" key="2">
    <source>
        <dbReference type="Proteomes" id="UP000237271"/>
    </source>
</evidence>
<accession>A0A2P4XB85</accession>
<dbReference type="Proteomes" id="UP000237271">
    <property type="component" value="Unassembled WGS sequence"/>
</dbReference>
<evidence type="ECO:0000313" key="1">
    <source>
        <dbReference type="EMBL" id="POM62827.1"/>
    </source>
</evidence>
<gene>
    <name evidence="1" type="ORF">PHPALM_27955</name>
</gene>
<proteinExistence type="predicted"/>
<dbReference type="OrthoDB" id="120612at2759"/>
<keyword evidence="2" id="KW-1185">Reference proteome</keyword>